<dbReference type="AlphaFoldDB" id="A0AA36JQF7"/>
<evidence type="ECO:0000313" key="2">
    <source>
        <dbReference type="EMBL" id="CAJ1410508.1"/>
    </source>
</evidence>
<organism evidence="2 3">
    <name type="scientific">Effrenium voratum</name>
    <dbReference type="NCBI Taxonomy" id="2562239"/>
    <lineage>
        <taxon>Eukaryota</taxon>
        <taxon>Sar</taxon>
        <taxon>Alveolata</taxon>
        <taxon>Dinophyceae</taxon>
        <taxon>Suessiales</taxon>
        <taxon>Symbiodiniaceae</taxon>
        <taxon>Effrenium</taxon>
    </lineage>
</organism>
<protein>
    <submittedName>
        <fullName evidence="2">Uncharacterized protein</fullName>
    </submittedName>
</protein>
<comment type="caution">
    <text evidence="2">The sequence shown here is derived from an EMBL/GenBank/DDBJ whole genome shotgun (WGS) entry which is preliminary data.</text>
</comment>
<accession>A0AA36JQF7</accession>
<keyword evidence="3" id="KW-1185">Reference proteome</keyword>
<gene>
    <name evidence="2" type="ORF">EVOR1521_LOCUS31319</name>
</gene>
<feature type="signal peptide" evidence="1">
    <location>
        <begin position="1"/>
        <end position="20"/>
    </location>
</feature>
<sequence length="298" mass="31982">MCSFLCYFGTLGCAVVLATGLKTTANKFYAGTWTCKFPVARSDFSVLEKGEKFVNEAAQIAAGCILQVDNCTLLKRGENNIEVRSFALWTRAVELPSLCLGALRLAQEVEVATNTAWLVSVVGDPVYIPCKHCGTKVNPDTGKCKRADAAACASEPDSAARMLAAAHIADWSGQVENVLIGSEHLAVLAKVGDEQQVAKLIEEKGAQVGEPSATVTPLDATQALTATQQSTTMVKKVVRIDKQRPEGAVLPVRDLYKDITCSDLGTFFQRGSVFASYIATRAYAQDKPDINEVDIQGL</sequence>
<evidence type="ECO:0000313" key="3">
    <source>
        <dbReference type="Proteomes" id="UP001178507"/>
    </source>
</evidence>
<proteinExistence type="predicted"/>
<evidence type="ECO:0000256" key="1">
    <source>
        <dbReference type="SAM" id="SignalP"/>
    </source>
</evidence>
<reference evidence="2" key="1">
    <citation type="submission" date="2023-08" db="EMBL/GenBank/DDBJ databases">
        <authorList>
            <person name="Chen Y."/>
            <person name="Shah S."/>
            <person name="Dougan E. K."/>
            <person name="Thang M."/>
            <person name="Chan C."/>
        </authorList>
    </citation>
    <scope>NUCLEOTIDE SEQUENCE</scope>
</reference>
<dbReference type="EMBL" id="CAUJNA010003821">
    <property type="protein sequence ID" value="CAJ1410508.1"/>
    <property type="molecule type" value="Genomic_DNA"/>
</dbReference>
<dbReference type="Proteomes" id="UP001178507">
    <property type="component" value="Unassembled WGS sequence"/>
</dbReference>
<feature type="chain" id="PRO_5041438790" evidence="1">
    <location>
        <begin position="21"/>
        <end position="298"/>
    </location>
</feature>
<name>A0AA36JQF7_9DINO</name>
<keyword evidence="1" id="KW-0732">Signal</keyword>